<organism evidence="3">
    <name type="scientific">hydrothermal vent metagenome</name>
    <dbReference type="NCBI Taxonomy" id="652676"/>
    <lineage>
        <taxon>unclassified sequences</taxon>
        <taxon>metagenomes</taxon>
        <taxon>ecological metagenomes</taxon>
    </lineage>
</organism>
<dbReference type="Pfam" id="PF01266">
    <property type="entry name" value="DAO"/>
    <property type="match status" value="1"/>
</dbReference>
<reference evidence="3" key="1">
    <citation type="submission" date="2018-06" db="EMBL/GenBank/DDBJ databases">
        <authorList>
            <person name="Zhirakovskaya E."/>
        </authorList>
    </citation>
    <scope>NUCLEOTIDE SEQUENCE</scope>
</reference>
<dbReference type="AlphaFoldDB" id="A0A3B0T540"/>
<dbReference type="Gene3D" id="3.30.9.10">
    <property type="entry name" value="D-Amino Acid Oxidase, subunit A, domain 2"/>
    <property type="match status" value="1"/>
</dbReference>
<proteinExistence type="predicted"/>
<protein>
    <submittedName>
        <fullName evidence="3">Oxidoreductase, FAD-binding</fullName>
    </submittedName>
</protein>
<evidence type="ECO:0000313" key="3">
    <source>
        <dbReference type="EMBL" id="VAW03944.1"/>
    </source>
</evidence>
<evidence type="ECO:0000256" key="1">
    <source>
        <dbReference type="ARBA" id="ARBA00023002"/>
    </source>
</evidence>
<evidence type="ECO:0000259" key="2">
    <source>
        <dbReference type="Pfam" id="PF01266"/>
    </source>
</evidence>
<sequence>MKNYDVIIIGAGIAGLSAAYEISKSARVLVLEQETQPGYHSTGRSAAVYAAAYGSENTVLYSLVRASWDFFKNPPDGFSEYPLYHDRGILFVSDRKHLPDLKQHYLDMKERNPDARWVDHTFINGKFPPLTDDYSEAAIYDPNVYDLDVSALQEGYLRAIRKAGSHIKTGFQVTEISKSSDLWTVSNGNEEYSAPCLVNAAGAWVDKVADMAATRRINIQPLRRTAILVDGPDGKVPADWSMVVEFREEFFFKPDAGKLLVSPANEDPSEPCDARPEELDIAYAVHYATEALNLTVKKVDHSWAGLRNFVEDRGPVIGFDPDAGGFFWIAGQGGFGIQTAPAAGRLAAALISGQNVPQDIQAFGLREEMLSPARQTLESTP</sequence>
<gene>
    <name evidence="3" type="ORF">MNBD_ALPHA01-1318</name>
</gene>
<dbReference type="GO" id="GO:0005737">
    <property type="term" value="C:cytoplasm"/>
    <property type="evidence" value="ECO:0007669"/>
    <property type="project" value="TreeGrafter"/>
</dbReference>
<dbReference type="EMBL" id="UOEJ01000179">
    <property type="protein sequence ID" value="VAW03944.1"/>
    <property type="molecule type" value="Genomic_DNA"/>
</dbReference>
<dbReference type="SUPFAM" id="SSF51905">
    <property type="entry name" value="FAD/NAD(P)-binding domain"/>
    <property type="match status" value="1"/>
</dbReference>
<dbReference type="InterPro" id="IPR006076">
    <property type="entry name" value="FAD-dep_OxRdtase"/>
</dbReference>
<dbReference type="PANTHER" id="PTHR13847">
    <property type="entry name" value="SARCOSINE DEHYDROGENASE-RELATED"/>
    <property type="match status" value="1"/>
</dbReference>
<dbReference type="Gene3D" id="3.50.50.60">
    <property type="entry name" value="FAD/NAD(P)-binding domain"/>
    <property type="match status" value="1"/>
</dbReference>
<keyword evidence="1" id="KW-0560">Oxidoreductase</keyword>
<feature type="domain" description="FAD dependent oxidoreductase" evidence="2">
    <location>
        <begin position="5"/>
        <end position="350"/>
    </location>
</feature>
<name>A0A3B0T540_9ZZZZ</name>
<dbReference type="PANTHER" id="PTHR13847:SF287">
    <property type="entry name" value="FAD-DEPENDENT OXIDOREDUCTASE DOMAIN-CONTAINING PROTEIN 1"/>
    <property type="match status" value="1"/>
</dbReference>
<accession>A0A3B0T540</accession>
<dbReference type="InterPro" id="IPR036188">
    <property type="entry name" value="FAD/NAD-bd_sf"/>
</dbReference>
<dbReference type="GO" id="GO:0016491">
    <property type="term" value="F:oxidoreductase activity"/>
    <property type="evidence" value="ECO:0007669"/>
    <property type="project" value="UniProtKB-KW"/>
</dbReference>